<accession>A0A5B7CNE0</accession>
<keyword evidence="3" id="KW-1185">Reference proteome</keyword>
<gene>
    <name evidence="2" type="ORF">E2C01_003246</name>
</gene>
<name>A0A5B7CNE0_PORTR</name>
<sequence>MLQCRRPRTSGRPIIRGSRIFFISIAEILPSRMRVSQSLIKAGRSEEPRGTKRRGALAARCRPCGVTVCSGGPGRDRNISGPMTPGPEQGAVTITAVIPRHAAARAWHYLDPVATTGITSTCLSMIGERRRRDTQSDNRHDEHPHVRSSVDWGAEETLACGRVGQWEGGSVAGEKRATRSMRGGSVGHAGIKSHGIHTARRGICLYHVSHFPAAVK</sequence>
<dbReference type="EMBL" id="VSRR010000124">
    <property type="protein sequence ID" value="MPC10608.1"/>
    <property type="molecule type" value="Genomic_DNA"/>
</dbReference>
<proteinExistence type="predicted"/>
<evidence type="ECO:0000313" key="2">
    <source>
        <dbReference type="EMBL" id="MPC10608.1"/>
    </source>
</evidence>
<feature type="region of interest" description="Disordered" evidence="1">
    <location>
        <begin position="169"/>
        <end position="189"/>
    </location>
</feature>
<protein>
    <submittedName>
        <fullName evidence="2">Uncharacterized protein</fullName>
    </submittedName>
</protein>
<comment type="caution">
    <text evidence="2">The sequence shown here is derived from an EMBL/GenBank/DDBJ whole genome shotgun (WGS) entry which is preliminary data.</text>
</comment>
<dbReference type="Proteomes" id="UP000324222">
    <property type="component" value="Unassembled WGS sequence"/>
</dbReference>
<evidence type="ECO:0000256" key="1">
    <source>
        <dbReference type="SAM" id="MobiDB-lite"/>
    </source>
</evidence>
<feature type="region of interest" description="Disordered" evidence="1">
    <location>
        <begin position="129"/>
        <end position="148"/>
    </location>
</feature>
<organism evidence="2 3">
    <name type="scientific">Portunus trituberculatus</name>
    <name type="common">Swimming crab</name>
    <name type="synonym">Neptunus trituberculatus</name>
    <dbReference type="NCBI Taxonomy" id="210409"/>
    <lineage>
        <taxon>Eukaryota</taxon>
        <taxon>Metazoa</taxon>
        <taxon>Ecdysozoa</taxon>
        <taxon>Arthropoda</taxon>
        <taxon>Crustacea</taxon>
        <taxon>Multicrustacea</taxon>
        <taxon>Malacostraca</taxon>
        <taxon>Eumalacostraca</taxon>
        <taxon>Eucarida</taxon>
        <taxon>Decapoda</taxon>
        <taxon>Pleocyemata</taxon>
        <taxon>Brachyura</taxon>
        <taxon>Eubrachyura</taxon>
        <taxon>Portunoidea</taxon>
        <taxon>Portunidae</taxon>
        <taxon>Portuninae</taxon>
        <taxon>Portunus</taxon>
    </lineage>
</organism>
<reference evidence="2 3" key="1">
    <citation type="submission" date="2019-05" db="EMBL/GenBank/DDBJ databases">
        <title>Another draft genome of Portunus trituberculatus and its Hox gene families provides insights of decapod evolution.</title>
        <authorList>
            <person name="Jeong J.-H."/>
            <person name="Song I."/>
            <person name="Kim S."/>
            <person name="Choi T."/>
            <person name="Kim D."/>
            <person name="Ryu S."/>
            <person name="Kim W."/>
        </authorList>
    </citation>
    <scope>NUCLEOTIDE SEQUENCE [LARGE SCALE GENOMIC DNA]</scope>
    <source>
        <tissue evidence="2">Muscle</tissue>
    </source>
</reference>
<evidence type="ECO:0000313" key="3">
    <source>
        <dbReference type="Proteomes" id="UP000324222"/>
    </source>
</evidence>
<feature type="compositionally biased region" description="Basic and acidic residues" evidence="1">
    <location>
        <begin position="129"/>
        <end position="145"/>
    </location>
</feature>
<dbReference type="AlphaFoldDB" id="A0A5B7CNE0"/>